<proteinExistence type="predicted"/>
<dbReference type="GO" id="GO:0016020">
    <property type="term" value="C:membrane"/>
    <property type="evidence" value="ECO:0007669"/>
    <property type="project" value="UniProtKB-SubCell"/>
</dbReference>
<dbReference type="PANTHER" id="PTHR18843">
    <property type="entry name" value="TORSIN-1A-INTERACTING PROTEIN"/>
    <property type="match status" value="1"/>
</dbReference>
<keyword evidence="4" id="KW-0472">Membrane</keyword>
<keyword evidence="2" id="KW-0812">Transmembrane</keyword>
<dbReference type="InterPro" id="IPR038599">
    <property type="entry name" value="LAP1C-like_C_sf"/>
</dbReference>
<dbReference type="AlphaFoldDB" id="A0A1L8DCH1"/>
<accession>A0A1L8DCH1</accession>
<sequence length="337" mass="38716">MDEDSPDEQDSQLRPTISPRELIRGRRTYQRNREDPPRASPMPQIGRNTPYDQDAHDNTSEGSDDEHLVWRNIPHAHEATDDSRAADEIDKSEKLFKRLVEPCPDIFPKWRIFLVIALCGIHIFGGSMEWYPAASEAPSVPHKIPHSCHDELQALKDEYPNQDPSFWPSLEYNILGVLSDPPRPSFITFLYNESTSTVLLDKIVDATHGCMHPQSKPIVLNKLNLSDSINDFGVIIEKYKEELRKSRVMIVKNLQDISGIASRAFHDLCDSYNPIIDRYVVYFSLFYTHADWEEFPNPNDLASDLLKRRWDREISADTASALIARVTEAVLVLRKIY</sequence>
<dbReference type="GO" id="GO:0061024">
    <property type="term" value="P:membrane organization"/>
    <property type="evidence" value="ECO:0007669"/>
    <property type="project" value="TreeGrafter"/>
</dbReference>
<comment type="subcellular location">
    <subcellularLocation>
        <location evidence="1">Membrane</location>
    </subcellularLocation>
</comment>
<feature type="compositionally biased region" description="Basic and acidic residues" evidence="5">
    <location>
        <begin position="53"/>
        <end position="65"/>
    </location>
</feature>
<evidence type="ECO:0000256" key="1">
    <source>
        <dbReference type="ARBA" id="ARBA00004370"/>
    </source>
</evidence>
<dbReference type="EMBL" id="GFDF01009925">
    <property type="protein sequence ID" value="JAV04159.1"/>
    <property type="molecule type" value="Transcribed_RNA"/>
</dbReference>
<feature type="compositionally biased region" description="Acidic residues" evidence="5">
    <location>
        <begin position="1"/>
        <end position="10"/>
    </location>
</feature>
<evidence type="ECO:0000313" key="6">
    <source>
        <dbReference type="EMBL" id="JAV04159.1"/>
    </source>
</evidence>
<name>A0A1L8DCH1_9DIPT</name>
<dbReference type="Gene3D" id="3.40.50.12190">
    <property type="match status" value="1"/>
</dbReference>
<protein>
    <submittedName>
        <fullName evidence="6">Uncharacterized protein</fullName>
    </submittedName>
</protein>
<organism evidence="6">
    <name type="scientific">Nyssomyia neivai</name>
    <dbReference type="NCBI Taxonomy" id="330878"/>
    <lineage>
        <taxon>Eukaryota</taxon>
        <taxon>Metazoa</taxon>
        <taxon>Ecdysozoa</taxon>
        <taxon>Arthropoda</taxon>
        <taxon>Hexapoda</taxon>
        <taxon>Insecta</taxon>
        <taxon>Pterygota</taxon>
        <taxon>Neoptera</taxon>
        <taxon>Endopterygota</taxon>
        <taxon>Diptera</taxon>
        <taxon>Nematocera</taxon>
        <taxon>Psychodoidea</taxon>
        <taxon>Psychodidae</taxon>
        <taxon>Nyssomyia</taxon>
    </lineage>
</organism>
<feature type="region of interest" description="Disordered" evidence="5">
    <location>
        <begin position="1"/>
        <end position="65"/>
    </location>
</feature>
<dbReference type="InterPro" id="IPR008662">
    <property type="entry name" value="TOIP1/2"/>
</dbReference>
<reference evidence="6" key="1">
    <citation type="submission" date="2016-12" db="EMBL/GenBank/DDBJ databases">
        <title>An insight into the sialome and mialome of the sand fly, Nyssomyia neivai.</title>
        <authorList>
            <person name="Sebastian V."/>
            <person name="Goulart T.M."/>
            <person name="Oliveira W."/>
            <person name="Calvo E."/>
            <person name="Oliveira L.F."/>
            <person name="Pinto M.C."/>
            <person name="Rosselino A.M."/>
            <person name="Ribeiro J.M."/>
        </authorList>
    </citation>
    <scope>NUCLEOTIDE SEQUENCE</scope>
</reference>
<dbReference type="PANTHER" id="PTHR18843:SF7">
    <property type="entry name" value="LAMINA-ASSOCIATED POLYPEPTIDE 1B ISOFORM 1-RELATED"/>
    <property type="match status" value="1"/>
</dbReference>
<evidence type="ECO:0000256" key="5">
    <source>
        <dbReference type="SAM" id="MobiDB-lite"/>
    </source>
</evidence>
<evidence type="ECO:0000256" key="2">
    <source>
        <dbReference type="ARBA" id="ARBA00022692"/>
    </source>
</evidence>
<dbReference type="GO" id="GO:0001671">
    <property type="term" value="F:ATPase activator activity"/>
    <property type="evidence" value="ECO:0007669"/>
    <property type="project" value="InterPro"/>
</dbReference>
<keyword evidence="3" id="KW-1133">Transmembrane helix</keyword>
<evidence type="ECO:0000256" key="4">
    <source>
        <dbReference type="ARBA" id="ARBA00023136"/>
    </source>
</evidence>
<evidence type="ECO:0000256" key="3">
    <source>
        <dbReference type="ARBA" id="ARBA00022989"/>
    </source>
</evidence>